<evidence type="ECO:0000259" key="5">
    <source>
        <dbReference type="PROSITE" id="PS51462"/>
    </source>
</evidence>
<evidence type="ECO:0000256" key="1">
    <source>
        <dbReference type="ARBA" id="ARBA00001946"/>
    </source>
</evidence>
<name>A0A370L1L5_9HYPH</name>
<protein>
    <submittedName>
        <fullName evidence="6">NUDIX domain-containing protein</fullName>
    </submittedName>
</protein>
<evidence type="ECO:0000313" key="6">
    <source>
        <dbReference type="EMBL" id="RDJ21421.1"/>
    </source>
</evidence>
<dbReference type="InterPro" id="IPR015797">
    <property type="entry name" value="NUDIX_hydrolase-like_dom_sf"/>
</dbReference>
<evidence type="ECO:0000256" key="3">
    <source>
        <dbReference type="ARBA" id="ARBA00022801"/>
    </source>
</evidence>
<evidence type="ECO:0000313" key="7">
    <source>
        <dbReference type="Proteomes" id="UP000255207"/>
    </source>
</evidence>
<dbReference type="SUPFAM" id="SSF55811">
    <property type="entry name" value="Nudix"/>
    <property type="match status" value="1"/>
</dbReference>
<organism evidence="6 7">
    <name type="scientific">Bosea caraganae</name>
    <dbReference type="NCBI Taxonomy" id="2763117"/>
    <lineage>
        <taxon>Bacteria</taxon>
        <taxon>Pseudomonadati</taxon>
        <taxon>Pseudomonadota</taxon>
        <taxon>Alphaproteobacteria</taxon>
        <taxon>Hyphomicrobiales</taxon>
        <taxon>Boseaceae</taxon>
        <taxon>Bosea</taxon>
    </lineage>
</organism>
<gene>
    <name evidence="6" type="ORF">DWE98_20510</name>
</gene>
<dbReference type="OrthoDB" id="7066910at2"/>
<keyword evidence="2" id="KW-0479">Metal-binding</keyword>
<keyword evidence="3" id="KW-0378">Hydrolase</keyword>
<dbReference type="Proteomes" id="UP000255207">
    <property type="component" value="Unassembled WGS sequence"/>
</dbReference>
<dbReference type="AlphaFoldDB" id="A0A370L1L5"/>
<dbReference type="GO" id="GO:0016462">
    <property type="term" value="F:pyrophosphatase activity"/>
    <property type="evidence" value="ECO:0007669"/>
    <property type="project" value="InterPro"/>
</dbReference>
<dbReference type="PROSITE" id="PS51462">
    <property type="entry name" value="NUDIX"/>
    <property type="match status" value="1"/>
</dbReference>
<dbReference type="RefSeq" id="WP_114831169.1">
    <property type="nucleotide sequence ID" value="NZ_QQTO01000033.1"/>
</dbReference>
<dbReference type="Gene3D" id="3.90.79.10">
    <property type="entry name" value="Nucleoside Triphosphate Pyrophosphohydrolase"/>
    <property type="match status" value="1"/>
</dbReference>
<sequence>MKKAKRPSGAPRVQVGALPIRRAADGSVEILLVTSRTTQRWVVPKGWPVKGMKDHDAAAREAYEEAGVVGKIEKRSSGSFSYWKRLPDSVVLCEVKLYRLEVERQLVAWPEQGQRRSQWFKPNDAADLVDEAELRVAIRALATGAG</sequence>
<keyword evidence="4" id="KW-0460">Magnesium</keyword>
<feature type="domain" description="Nudix hydrolase" evidence="5">
    <location>
        <begin position="10"/>
        <end position="142"/>
    </location>
</feature>
<accession>A0A370L1L5</accession>
<dbReference type="PANTHER" id="PTHR12629:SF0">
    <property type="entry name" value="DIPHOSPHOINOSITOL-POLYPHOSPHATE DIPHOSPHATASE"/>
    <property type="match status" value="1"/>
</dbReference>
<dbReference type="CDD" id="cd04666">
    <property type="entry name" value="NUDIX_DIPP2_like_Nudt4"/>
    <property type="match status" value="1"/>
</dbReference>
<evidence type="ECO:0000256" key="2">
    <source>
        <dbReference type="ARBA" id="ARBA00022723"/>
    </source>
</evidence>
<dbReference type="GO" id="GO:0046872">
    <property type="term" value="F:metal ion binding"/>
    <property type="evidence" value="ECO:0007669"/>
    <property type="project" value="UniProtKB-KW"/>
</dbReference>
<comment type="cofactor">
    <cofactor evidence="1">
        <name>Mg(2+)</name>
        <dbReference type="ChEBI" id="CHEBI:18420"/>
    </cofactor>
</comment>
<evidence type="ECO:0000256" key="4">
    <source>
        <dbReference type="ARBA" id="ARBA00022842"/>
    </source>
</evidence>
<proteinExistence type="predicted"/>
<dbReference type="InterPro" id="IPR000086">
    <property type="entry name" value="NUDIX_hydrolase_dom"/>
</dbReference>
<dbReference type="InterPro" id="IPR047198">
    <property type="entry name" value="DDP-like_NUDIX"/>
</dbReference>
<dbReference type="PANTHER" id="PTHR12629">
    <property type="entry name" value="DIPHOSPHOINOSITOL POLYPHOSPHATE PHOSPHOHYDROLASE"/>
    <property type="match status" value="1"/>
</dbReference>
<dbReference type="GO" id="GO:0005737">
    <property type="term" value="C:cytoplasm"/>
    <property type="evidence" value="ECO:0007669"/>
    <property type="project" value="TreeGrafter"/>
</dbReference>
<keyword evidence="7" id="KW-1185">Reference proteome</keyword>
<dbReference type="Pfam" id="PF00293">
    <property type="entry name" value="NUDIX"/>
    <property type="match status" value="1"/>
</dbReference>
<comment type="caution">
    <text evidence="6">The sequence shown here is derived from an EMBL/GenBank/DDBJ whole genome shotgun (WGS) entry which is preliminary data.</text>
</comment>
<reference evidence="7" key="1">
    <citation type="submission" date="2018-07" db="EMBL/GenBank/DDBJ databases">
        <authorList>
            <person name="Safronova V.I."/>
            <person name="Chirak E.R."/>
            <person name="Sazanova A.L."/>
        </authorList>
    </citation>
    <scope>NUCLEOTIDE SEQUENCE [LARGE SCALE GENOMIC DNA]</scope>
    <source>
        <strain evidence="7">RCAM04685</strain>
    </source>
</reference>
<dbReference type="EMBL" id="QQTP01000012">
    <property type="protein sequence ID" value="RDJ21421.1"/>
    <property type="molecule type" value="Genomic_DNA"/>
</dbReference>